<dbReference type="EMBL" id="UGKR01000003">
    <property type="protein sequence ID" value="STS92603.1"/>
    <property type="molecule type" value="Genomic_DNA"/>
</dbReference>
<reference evidence="1 2" key="1">
    <citation type="submission" date="2018-06" db="EMBL/GenBank/DDBJ databases">
        <authorList>
            <consortium name="Pathogen Informatics"/>
            <person name="Doyle S."/>
        </authorList>
    </citation>
    <scope>NUCLEOTIDE SEQUENCE [LARGE SCALE GENOMIC DNA]</scope>
    <source>
        <strain evidence="1 2">NCTC9177</strain>
    </source>
</reference>
<accession>A0A7H4MQK3</accession>
<dbReference type="AlphaFoldDB" id="A0A7H4MQK3"/>
<proteinExistence type="predicted"/>
<keyword evidence="1" id="KW-0548">Nucleotidyltransferase</keyword>
<dbReference type="EC" id="2.7.7.65" evidence="1"/>
<dbReference type="Proteomes" id="UP000254545">
    <property type="component" value="Unassembled WGS sequence"/>
</dbReference>
<dbReference type="GO" id="GO:0052621">
    <property type="term" value="F:diguanylate cyclase activity"/>
    <property type="evidence" value="ECO:0007669"/>
    <property type="project" value="UniProtKB-EC"/>
</dbReference>
<protein>
    <submittedName>
        <fullName evidence="1">Diguanylate cyclase</fullName>
        <ecNumber evidence="1">2.7.7.65</ecNumber>
    </submittedName>
</protein>
<organism evidence="1 2">
    <name type="scientific">Klebsiella variicola</name>
    <dbReference type="NCBI Taxonomy" id="244366"/>
    <lineage>
        <taxon>Bacteria</taxon>
        <taxon>Pseudomonadati</taxon>
        <taxon>Pseudomonadota</taxon>
        <taxon>Gammaproteobacteria</taxon>
        <taxon>Enterobacterales</taxon>
        <taxon>Enterobacteriaceae</taxon>
        <taxon>Klebsiella/Raoultella group</taxon>
        <taxon>Klebsiella</taxon>
        <taxon>Klebsiella pneumoniae complex</taxon>
    </lineage>
</organism>
<name>A0A7H4MQK3_KLEVA</name>
<evidence type="ECO:0000313" key="1">
    <source>
        <dbReference type="EMBL" id="STS92603.1"/>
    </source>
</evidence>
<keyword evidence="1" id="KW-0808">Transferase</keyword>
<dbReference type="InterPro" id="IPR043128">
    <property type="entry name" value="Rev_trsase/Diguanyl_cyclase"/>
</dbReference>
<evidence type="ECO:0000313" key="2">
    <source>
        <dbReference type="Proteomes" id="UP000254545"/>
    </source>
</evidence>
<gene>
    <name evidence="1" type="primary">yfiN_3</name>
    <name evidence="1" type="ORF">NCTC9177_06554</name>
</gene>
<comment type="caution">
    <text evidence="1">The sequence shown here is derived from an EMBL/GenBank/DDBJ whole genome shotgun (WGS) entry which is preliminary data.</text>
</comment>
<sequence>MAHSATLSLSVGYALAWEHATAESLQELADQNMYRMKNQRIQQTLK</sequence>
<dbReference type="Gene3D" id="3.30.70.270">
    <property type="match status" value="1"/>
</dbReference>